<comment type="caution">
    <text evidence="1">The sequence shown here is derived from an EMBL/GenBank/DDBJ whole genome shotgun (WGS) entry which is preliminary data.</text>
</comment>
<dbReference type="Proteomes" id="UP001318321">
    <property type="component" value="Unassembled WGS sequence"/>
</dbReference>
<dbReference type="InterPro" id="IPR022224">
    <property type="entry name" value="DUF3750"/>
</dbReference>
<gene>
    <name evidence="1" type="ORF">HBJ55_11585</name>
</gene>
<name>A0ABX0PUD4_9GAMM</name>
<dbReference type="Pfam" id="PF12570">
    <property type="entry name" value="DUF3750"/>
    <property type="match status" value="1"/>
</dbReference>
<protein>
    <submittedName>
        <fullName evidence="1">DUF3750 domain-containing protein</fullName>
    </submittedName>
</protein>
<evidence type="ECO:0000313" key="1">
    <source>
        <dbReference type="EMBL" id="NIC06070.1"/>
    </source>
</evidence>
<sequence>MWGFGGIDTRGDWRSADRSSMGLAPDPTQTHAAVVQVYSARAFDWRGIFAVHAWVATKPRGAAHYTVHQVTGWGYPALSSRIGGPDRAWFGSQPTVHATLCGREAERAIERIETILPDYPYRDRYRAWPGPNSNTFVAWLIREIPELSVSLPSTAIGKDFLGDELVATSPSGTGVQVSLGGLVGAAVGLQEGLELNLGGLILGIDPAALGIKLPGIGTLGLLTPAYGQSPGECPAVAAG</sequence>
<keyword evidence="2" id="KW-1185">Reference proteome</keyword>
<dbReference type="EMBL" id="JAAQTO010000028">
    <property type="protein sequence ID" value="NIC06070.1"/>
    <property type="molecule type" value="Genomic_DNA"/>
</dbReference>
<organism evidence="1 2">
    <name type="scientific">Billgrantia bachuensis</name>
    <dbReference type="NCBI Taxonomy" id="2717286"/>
    <lineage>
        <taxon>Bacteria</taxon>
        <taxon>Pseudomonadati</taxon>
        <taxon>Pseudomonadota</taxon>
        <taxon>Gammaproteobacteria</taxon>
        <taxon>Oceanospirillales</taxon>
        <taxon>Halomonadaceae</taxon>
        <taxon>Billgrantia</taxon>
    </lineage>
</organism>
<proteinExistence type="predicted"/>
<evidence type="ECO:0000313" key="2">
    <source>
        <dbReference type="Proteomes" id="UP001318321"/>
    </source>
</evidence>
<accession>A0ABX0PUD4</accession>
<reference evidence="1 2" key="1">
    <citation type="submission" date="2020-03" db="EMBL/GenBank/DDBJ databases">
        <title>Identification of Halomonas strains.</title>
        <authorList>
            <person name="Xiao Z."/>
            <person name="Dong F."/>
            <person name="Wang Z."/>
            <person name="Zhao J.-Y."/>
        </authorList>
    </citation>
    <scope>NUCLEOTIDE SEQUENCE [LARGE SCALE GENOMIC DNA]</scope>
    <source>
        <strain evidence="1 2">DX6</strain>
    </source>
</reference>